<feature type="transmembrane region" description="Helical" evidence="6">
    <location>
        <begin position="733"/>
        <end position="754"/>
    </location>
</feature>
<sequence>MCIHNNIRKKDNNMEHKKTAMQRFWGKFARGVIRHRLKVILAELLLILATVALFLPNLTQDVAFESIFGKDSDVKQHNQLFKDLYGRDEVTIVALPSDAIFSLPFLTRLQSLHEALENASDKIEEVTSLLNARITEGTDDSIIVHDLMENFPQSEAELQAIKDRVLRNKAYRNTLINKSGTFTTIIIKTEVIDDLENVDVVLKIREIVDQYRSEDFPIYVAGSPAIMQVLDSTLAKDFGKFIALTLLVICVILGFLFRRPAGILLPVLTIFLTLLLTLAFKSMFHSPISTVTNALIPFILAVGVADSVHILSVFFSTWTDREPHDALIATVEHCGTPCLLTSVTTAAGLFAFMNRDIITIRDLGIFGGIGALTAFVLTMTLLIAGLSFLKKPKAQVHKSIKPIFPWLEDAIPALGVFGVRHYRAIFGVIIFTAFLIGYCISLITVAHDPLSWLGKDEAVVTATRVLDEHLAGSVGLELMINSDREGLFKEPDFLQALEQLEHKAKAYLKDGKPFISSVTSLLTIIREVNQAVNEGKEEFYTIPRDRKLIAQELLLFETGGGADSLQDYVSFDYSDGRMTFRAPWIETTGYAEFLTMIEREAHTLLTASSEMPQDDIVLTGNMAIFSQALKAMLPLSIRGFGLAFLVISVLLIILFRNVKLGLISMIPNLFPIGLTLALMGVFDIHLDMFNLFVGSIALGIVVDDTIHVIHHFQQIIAQNGGQIESAVKATLTVTGRALLFTSVILCLGFSTYLFSSMGNIYSFGILLIVMLTTALFADFIITPAVLMFFYKNRR</sequence>
<keyword evidence="5 6" id="KW-0472">Membrane</keyword>
<dbReference type="AlphaFoldDB" id="A0A2G6EBL1"/>
<proteinExistence type="predicted"/>
<dbReference type="PANTHER" id="PTHR33406">
    <property type="entry name" value="MEMBRANE PROTEIN MJ1562-RELATED"/>
    <property type="match status" value="1"/>
</dbReference>
<accession>A0A2G6EBL1</accession>
<feature type="transmembrane region" description="Helical" evidence="6">
    <location>
        <begin position="424"/>
        <end position="446"/>
    </location>
</feature>
<comment type="subcellular location">
    <subcellularLocation>
        <location evidence="1">Cell membrane</location>
        <topology evidence="1">Multi-pass membrane protein</topology>
    </subcellularLocation>
</comment>
<feature type="transmembrane region" description="Helical" evidence="6">
    <location>
        <begin position="760"/>
        <end position="790"/>
    </location>
</feature>
<dbReference type="GO" id="GO:0005886">
    <property type="term" value="C:plasma membrane"/>
    <property type="evidence" value="ECO:0007669"/>
    <property type="project" value="UniProtKB-SubCell"/>
</dbReference>
<dbReference type="PROSITE" id="PS50156">
    <property type="entry name" value="SSD"/>
    <property type="match status" value="2"/>
</dbReference>
<feature type="domain" description="SSD" evidence="7">
    <location>
        <begin position="660"/>
        <end position="788"/>
    </location>
</feature>
<organism evidence="8 9">
    <name type="scientific">candidate division KSB3 bacterium</name>
    <dbReference type="NCBI Taxonomy" id="2044937"/>
    <lineage>
        <taxon>Bacteria</taxon>
        <taxon>candidate division KSB3</taxon>
    </lineage>
</organism>
<evidence type="ECO:0000256" key="1">
    <source>
        <dbReference type="ARBA" id="ARBA00004651"/>
    </source>
</evidence>
<evidence type="ECO:0000256" key="4">
    <source>
        <dbReference type="ARBA" id="ARBA00022989"/>
    </source>
</evidence>
<dbReference type="InterPro" id="IPR050545">
    <property type="entry name" value="Mycobact_MmpL"/>
</dbReference>
<evidence type="ECO:0000256" key="3">
    <source>
        <dbReference type="ARBA" id="ARBA00022692"/>
    </source>
</evidence>
<feature type="transmembrane region" description="Helical" evidence="6">
    <location>
        <begin position="37"/>
        <end position="55"/>
    </location>
</feature>
<evidence type="ECO:0000256" key="5">
    <source>
        <dbReference type="ARBA" id="ARBA00023136"/>
    </source>
</evidence>
<dbReference type="EMBL" id="PDPS01000020">
    <property type="protein sequence ID" value="PID59161.1"/>
    <property type="molecule type" value="Genomic_DNA"/>
</dbReference>
<keyword evidence="2" id="KW-1003">Cell membrane</keyword>
<evidence type="ECO:0000256" key="2">
    <source>
        <dbReference type="ARBA" id="ARBA00022475"/>
    </source>
</evidence>
<keyword evidence="4 6" id="KW-1133">Transmembrane helix</keyword>
<comment type="caution">
    <text evidence="8">The sequence shown here is derived from an EMBL/GenBank/DDBJ whole genome shotgun (WGS) entry which is preliminary data.</text>
</comment>
<dbReference type="Proteomes" id="UP000229740">
    <property type="component" value="Unassembled WGS sequence"/>
</dbReference>
<dbReference type="Gene3D" id="1.20.1640.10">
    <property type="entry name" value="Multidrug efflux transporter AcrB transmembrane domain"/>
    <property type="match status" value="2"/>
</dbReference>
<feature type="transmembrane region" description="Helical" evidence="6">
    <location>
        <begin position="365"/>
        <end position="389"/>
    </location>
</feature>
<evidence type="ECO:0000313" key="9">
    <source>
        <dbReference type="Proteomes" id="UP000229740"/>
    </source>
</evidence>
<feature type="transmembrane region" description="Helical" evidence="6">
    <location>
        <begin position="635"/>
        <end position="655"/>
    </location>
</feature>
<feature type="transmembrane region" description="Helical" evidence="6">
    <location>
        <begin position="295"/>
        <end position="315"/>
    </location>
</feature>
<feature type="transmembrane region" description="Helical" evidence="6">
    <location>
        <begin position="662"/>
        <end position="682"/>
    </location>
</feature>
<feature type="domain" description="SSD" evidence="7">
    <location>
        <begin position="261"/>
        <end position="388"/>
    </location>
</feature>
<feature type="transmembrane region" description="Helical" evidence="6">
    <location>
        <begin position="238"/>
        <end position="256"/>
    </location>
</feature>
<evidence type="ECO:0000259" key="7">
    <source>
        <dbReference type="PROSITE" id="PS50156"/>
    </source>
</evidence>
<evidence type="ECO:0000256" key="6">
    <source>
        <dbReference type="SAM" id="Phobius"/>
    </source>
</evidence>
<feature type="transmembrane region" description="Helical" evidence="6">
    <location>
        <begin position="327"/>
        <end position="353"/>
    </location>
</feature>
<protein>
    <recommendedName>
        <fullName evidence="7">SSD domain-containing protein</fullName>
    </recommendedName>
</protein>
<name>A0A2G6EBL1_9BACT</name>
<dbReference type="PANTHER" id="PTHR33406:SF12">
    <property type="entry name" value="BLR2997 PROTEIN"/>
    <property type="match status" value="1"/>
</dbReference>
<feature type="transmembrane region" description="Helical" evidence="6">
    <location>
        <begin position="263"/>
        <end position="283"/>
    </location>
</feature>
<dbReference type="Pfam" id="PF03176">
    <property type="entry name" value="MMPL"/>
    <property type="match status" value="1"/>
</dbReference>
<keyword evidence="3 6" id="KW-0812">Transmembrane</keyword>
<dbReference type="SUPFAM" id="SSF82866">
    <property type="entry name" value="Multidrug efflux transporter AcrB transmembrane domain"/>
    <property type="match status" value="2"/>
</dbReference>
<reference evidence="8 9" key="1">
    <citation type="submission" date="2017-10" db="EMBL/GenBank/DDBJ databases">
        <title>Novel microbial diversity and functional potential in the marine mammal oral microbiome.</title>
        <authorList>
            <person name="Dudek N.K."/>
            <person name="Sun C.L."/>
            <person name="Burstein D."/>
            <person name="Kantor R.S."/>
            <person name="Aliaga Goltsman D.S."/>
            <person name="Bik E.M."/>
            <person name="Thomas B.C."/>
            <person name="Banfield J.F."/>
            <person name="Relman D.A."/>
        </authorList>
    </citation>
    <scope>NUCLEOTIDE SEQUENCE [LARGE SCALE GENOMIC DNA]</scope>
    <source>
        <strain evidence="8">DOLZORAL124_49_17</strain>
    </source>
</reference>
<gene>
    <name evidence="8" type="ORF">CSB45_01810</name>
</gene>
<dbReference type="InterPro" id="IPR004869">
    <property type="entry name" value="MMPL_dom"/>
</dbReference>
<evidence type="ECO:0000313" key="8">
    <source>
        <dbReference type="EMBL" id="PID59161.1"/>
    </source>
</evidence>
<dbReference type="InterPro" id="IPR000731">
    <property type="entry name" value="SSD"/>
</dbReference>